<dbReference type="Proteomes" id="UP001451303">
    <property type="component" value="Unassembled WGS sequence"/>
</dbReference>
<feature type="transmembrane region" description="Helical" evidence="2">
    <location>
        <begin position="84"/>
        <end position="105"/>
    </location>
</feature>
<name>A0ABR3D0R2_NEUIN</name>
<accession>A0ABR3D0R2</accession>
<dbReference type="EMBL" id="JAVLET010000013">
    <property type="protein sequence ID" value="KAL0466262.1"/>
    <property type="molecule type" value="Genomic_DNA"/>
</dbReference>
<evidence type="ECO:0000256" key="1">
    <source>
        <dbReference type="SAM" id="MobiDB-lite"/>
    </source>
</evidence>
<reference evidence="3 4" key="1">
    <citation type="submission" date="2023-09" db="EMBL/GenBank/DDBJ databases">
        <title>Multi-omics analysis of a traditional fermented food reveals byproduct-associated fungal strains for waste-to-food upcycling.</title>
        <authorList>
            <consortium name="Lawrence Berkeley National Laboratory"/>
            <person name="Rekdal V.M."/>
            <person name="Villalobos-Escobedo J.M."/>
            <person name="Rodriguez-Valeron N."/>
            <person name="Garcia M.O."/>
            <person name="Vasquez D.P."/>
            <person name="Damayanti I."/>
            <person name="Sorensen P.M."/>
            <person name="Baidoo E.E."/>
            <person name="De Carvalho A.C."/>
            <person name="Riley R."/>
            <person name="Lipzen A."/>
            <person name="He G."/>
            <person name="Yan M."/>
            <person name="Haridas S."/>
            <person name="Daum C."/>
            <person name="Yoshinaga Y."/>
            <person name="Ng V."/>
            <person name="Grigoriev I.V."/>
            <person name="Munk R."/>
            <person name="Nuraida L."/>
            <person name="Wijaya C.H."/>
            <person name="Morales P.-C."/>
            <person name="Keasling J.D."/>
        </authorList>
    </citation>
    <scope>NUCLEOTIDE SEQUENCE [LARGE SCALE GENOMIC DNA]</scope>
    <source>
        <strain evidence="3 4">FGSC 2613</strain>
    </source>
</reference>
<feature type="region of interest" description="Disordered" evidence="1">
    <location>
        <begin position="181"/>
        <end position="283"/>
    </location>
</feature>
<sequence>MATATTTSSPITQTLVEKAVTTLSTIITSSLVKIVTHQAEASTTASHPPAVTPTATTTATSTPAPFIREPYASAFSFFSSLVTIFYSFVVTFPAAIVGIAAIWTWKKRCREKAAAKKQRDIELAETRTFRFHLVQEARQTRECLEKIETKINAGQTEVGQVSSALVTVFEAFKEGREVEGLRKRKEKRKEKKERKETAGVKKKKNRRKYRTYPALGPGFQGRNSAPAWGSASTTELEGLLDADGSVEGKEHKDDDYEADREESVYDEDDARSTVSSISTPEYSGEWELPDKQFLVEMEDWNWKPVNVNDW</sequence>
<organism evidence="3 4">
    <name type="scientific">Neurospora intermedia</name>
    <dbReference type="NCBI Taxonomy" id="5142"/>
    <lineage>
        <taxon>Eukaryota</taxon>
        <taxon>Fungi</taxon>
        <taxon>Dikarya</taxon>
        <taxon>Ascomycota</taxon>
        <taxon>Pezizomycotina</taxon>
        <taxon>Sordariomycetes</taxon>
        <taxon>Sordariomycetidae</taxon>
        <taxon>Sordariales</taxon>
        <taxon>Sordariaceae</taxon>
        <taxon>Neurospora</taxon>
    </lineage>
</organism>
<keyword evidence="2" id="KW-1133">Transmembrane helix</keyword>
<feature type="compositionally biased region" description="Basic residues" evidence="1">
    <location>
        <begin position="182"/>
        <end position="192"/>
    </location>
</feature>
<proteinExistence type="predicted"/>
<protein>
    <submittedName>
        <fullName evidence="3">Uncharacterized protein</fullName>
    </submittedName>
</protein>
<keyword evidence="4" id="KW-1185">Reference proteome</keyword>
<evidence type="ECO:0000313" key="3">
    <source>
        <dbReference type="EMBL" id="KAL0466262.1"/>
    </source>
</evidence>
<evidence type="ECO:0000256" key="2">
    <source>
        <dbReference type="SAM" id="Phobius"/>
    </source>
</evidence>
<feature type="compositionally biased region" description="Polar residues" evidence="1">
    <location>
        <begin position="272"/>
        <end position="281"/>
    </location>
</feature>
<gene>
    <name evidence="3" type="ORF">QR685DRAFT_451458</name>
</gene>
<feature type="compositionally biased region" description="Basic residues" evidence="1">
    <location>
        <begin position="200"/>
        <end position="210"/>
    </location>
</feature>
<keyword evidence="2" id="KW-0812">Transmembrane</keyword>
<evidence type="ECO:0000313" key="4">
    <source>
        <dbReference type="Proteomes" id="UP001451303"/>
    </source>
</evidence>
<comment type="caution">
    <text evidence="3">The sequence shown here is derived from an EMBL/GenBank/DDBJ whole genome shotgun (WGS) entry which is preliminary data.</text>
</comment>
<keyword evidence="2" id="KW-0472">Membrane</keyword>
<feature type="compositionally biased region" description="Acidic residues" evidence="1">
    <location>
        <begin position="255"/>
        <end position="269"/>
    </location>
</feature>